<proteinExistence type="predicted"/>
<organism evidence="1 2">
    <name type="scientific">Scylla paramamosain</name>
    <name type="common">Mud crab</name>
    <dbReference type="NCBI Taxonomy" id="85552"/>
    <lineage>
        <taxon>Eukaryota</taxon>
        <taxon>Metazoa</taxon>
        <taxon>Ecdysozoa</taxon>
        <taxon>Arthropoda</taxon>
        <taxon>Crustacea</taxon>
        <taxon>Multicrustacea</taxon>
        <taxon>Malacostraca</taxon>
        <taxon>Eumalacostraca</taxon>
        <taxon>Eucarida</taxon>
        <taxon>Decapoda</taxon>
        <taxon>Pleocyemata</taxon>
        <taxon>Brachyura</taxon>
        <taxon>Eubrachyura</taxon>
        <taxon>Portunoidea</taxon>
        <taxon>Portunidae</taxon>
        <taxon>Portuninae</taxon>
        <taxon>Scylla</taxon>
    </lineage>
</organism>
<dbReference type="AlphaFoldDB" id="A0AAW0UHF4"/>
<gene>
    <name evidence="1" type="ORF">O3P69_004072</name>
</gene>
<dbReference type="Proteomes" id="UP001487740">
    <property type="component" value="Unassembled WGS sequence"/>
</dbReference>
<name>A0AAW0UHF4_SCYPA</name>
<evidence type="ECO:0000313" key="1">
    <source>
        <dbReference type="EMBL" id="KAK8398708.1"/>
    </source>
</evidence>
<accession>A0AAW0UHF4</accession>
<sequence>MLKSAAPSCHLSRHPSQFRLFRCEAPQGPHSEAMAKLPGPTSCGTCTLHHHYRHANTVTTLVDLKTHLTLKILKHTRTCWTDICYQHFWRLETVSQNQAPILSPECPQVHGRE</sequence>
<comment type="caution">
    <text evidence="1">The sequence shown here is derived from an EMBL/GenBank/DDBJ whole genome shotgun (WGS) entry which is preliminary data.</text>
</comment>
<reference evidence="1 2" key="1">
    <citation type="submission" date="2023-03" db="EMBL/GenBank/DDBJ databases">
        <title>High-quality genome of Scylla paramamosain provides insights in environmental adaptation.</title>
        <authorList>
            <person name="Zhang L."/>
        </authorList>
    </citation>
    <scope>NUCLEOTIDE SEQUENCE [LARGE SCALE GENOMIC DNA]</scope>
    <source>
        <strain evidence="1">LZ_2023a</strain>
        <tissue evidence="1">Muscle</tissue>
    </source>
</reference>
<keyword evidence="2" id="KW-1185">Reference proteome</keyword>
<protein>
    <submittedName>
        <fullName evidence="1">Uncharacterized protein</fullName>
    </submittedName>
</protein>
<dbReference type="EMBL" id="JARAKH010000012">
    <property type="protein sequence ID" value="KAK8398708.1"/>
    <property type="molecule type" value="Genomic_DNA"/>
</dbReference>
<evidence type="ECO:0000313" key="2">
    <source>
        <dbReference type="Proteomes" id="UP001487740"/>
    </source>
</evidence>